<gene>
    <name evidence="1" type="ordered locus">Cpin_0071</name>
</gene>
<evidence type="ECO:0000313" key="1">
    <source>
        <dbReference type="EMBL" id="ACU57577.1"/>
    </source>
</evidence>
<dbReference type="AlphaFoldDB" id="A0A979GM11"/>
<name>A0A979GM11_CHIPD</name>
<reference evidence="2" key="1">
    <citation type="submission" date="2009-08" db="EMBL/GenBank/DDBJ databases">
        <title>The complete genome of Chitinophaga pinensis DSM 2588.</title>
        <authorList>
            <consortium name="US DOE Joint Genome Institute (JGI-PGF)"/>
            <person name="Lucas S."/>
            <person name="Copeland A."/>
            <person name="Lapidus A."/>
            <person name="Glavina del Rio T."/>
            <person name="Dalin E."/>
            <person name="Tice H."/>
            <person name="Bruce D."/>
            <person name="Goodwin L."/>
            <person name="Pitluck S."/>
            <person name="Kyrpides N."/>
            <person name="Mavromatis K."/>
            <person name="Ivanova N."/>
            <person name="Mikhailova N."/>
            <person name="Sims D."/>
            <person name="Meinche L."/>
            <person name="Brettin T."/>
            <person name="Detter J.C."/>
            <person name="Han C."/>
            <person name="Larimer F."/>
            <person name="Land M."/>
            <person name="Hauser L."/>
            <person name="Markowitz V."/>
            <person name="Cheng J.-F."/>
            <person name="Hugenholtz P."/>
            <person name="Woyke T."/>
            <person name="Wu D."/>
            <person name="Spring S."/>
            <person name="Klenk H.-P."/>
            <person name="Eisen J.A."/>
        </authorList>
    </citation>
    <scope>NUCLEOTIDE SEQUENCE [LARGE SCALE GENOMIC DNA]</scope>
    <source>
        <strain evidence="2">ATCC 43595 / DSM 2588 / LMG 13176 / NBRC 15968 / NCIMB 11800 / UQM 2034</strain>
    </source>
</reference>
<protein>
    <submittedName>
        <fullName evidence="1">Uncharacterized protein</fullName>
    </submittedName>
</protein>
<sequence length="79" mass="8838">MAVAVILAAGTAVATNMQTKAAKAETKYFRSSNGQFYEAGIRDYDYICEWAHFTICTYTFDSVSGTYKESESGRILFLR</sequence>
<dbReference type="EMBL" id="CP001699">
    <property type="protein sequence ID" value="ACU57577.1"/>
    <property type="molecule type" value="Genomic_DNA"/>
</dbReference>
<evidence type="ECO:0000313" key="2">
    <source>
        <dbReference type="Proteomes" id="UP000002215"/>
    </source>
</evidence>
<proteinExistence type="predicted"/>
<reference evidence="1 2" key="2">
    <citation type="journal article" date="2010" name="Stand. Genomic Sci.">
        <title>Complete genome sequence of Chitinophaga pinensis type strain (UQM 2034).</title>
        <authorList>
            <person name="Glavina Del Rio T."/>
            <person name="Abt B."/>
            <person name="Spring S."/>
            <person name="Lapidus A."/>
            <person name="Nolan M."/>
            <person name="Tice H."/>
            <person name="Copeland A."/>
            <person name="Cheng J.F."/>
            <person name="Chen F."/>
            <person name="Bruce D."/>
            <person name="Goodwin L."/>
            <person name="Pitluck S."/>
            <person name="Ivanova N."/>
            <person name="Mavromatis K."/>
            <person name="Mikhailova N."/>
            <person name="Pati A."/>
            <person name="Chen A."/>
            <person name="Palaniappan K."/>
            <person name="Land M."/>
            <person name="Hauser L."/>
            <person name="Chang Y.J."/>
            <person name="Jeffries C.D."/>
            <person name="Chain P."/>
            <person name="Saunders E."/>
            <person name="Detter J.C."/>
            <person name="Brettin T."/>
            <person name="Rohde M."/>
            <person name="Goker M."/>
            <person name="Bristow J."/>
            <person name="Eisen J.A."/>
            <person name="Markowitz V."/>
            <person name="Hugenholtz P."/>
            <person name="Kyrpides N.C."/>
            <person name="Klenk H.P."/>
            <person name="Lucas S."/>
        </authorList>
    </citation>
    <scope>NUCLEOTIDE SEQUENCE [LARGE SCALE GENOMIC DNA]</scope>
    <source>
        <strain evidence="2">ATCC 43595 / DSM 2588 / LMG 13176 / NBRC 15968 / NCIMB 11800 / UQM 2034</strain>
    </source>
</reference>
<organism evidence="1 2">
    <name type="scientific">Chitinophaga pinensis (strain ATCC 43595 / DSM 2588 / LMG 13176 / NBRC 15968 / NCIMB 11800 / UQM 2034)</name>
    <dbReference type="NCBI Taxonomy" id="485918"/>
    <lineage>
        <taxon>Bacteria</taxon>
        <taxon>Pseudomonadati</taxon>
        <taxon>Bacteroidota</taxon>
        <taxon>Chitinophagia</taxon>
        <taxon>Chitinophagales</taxon>
        <taxon>Chitinophagaceae</taxon>
        <taxon>Chitinophaga</taxon>
    </lineage>
</organism>
<dbReference type="KEGG" id="cpi:Cpin_0071"/>
<dbReference type="Proteomes" id="UP000002215">
    <property type="component" value="Chromosome"/>
</dbReference>
<accession>A0A979GM11</accession>